<accession>A0A5C2RPI0</accession>
<organism evidence="1 2">
    <name type="scientific">Lentinus tigrinus ALCF2SS1-6</name>
    <dbReference type="NCBI Taxonomy" id="1328759"/>
    <lineage>
        <taxon>Eukaryota</taxon>
        <taxon>Fungi</taxon>
        <taxon>Dikarya</taxon>
        <taxon>Basidiomycota</taxon>
        <taxon>Agaricomycotina</taxon>
        <taxon>Agaricomycetes</taxon>
        <taxon>Polyporales</taxon>
        <taxon>Polyporaceae</taxon>
        <taxon>Lentinus</taxon>
    </lineage>
</organism>
<dbReference type="CDD" id="cd00303">
    <property type="entry name" value="retropepsin_like"/>
    <property type="match status" value="1"/>
</dbReference>
<gene>
    <name evidence="1" type="ORF">L227DRAFT_514938</name>
</gene>
<dbReference type="Proteomes" id="UP000313359">
    <property type="component" value="Unassembled WGS sequence"/>
</dbReference>
<name>A0A5C2RPI0_9APHY</name>
<keyword evidence="2" id="KW-1185">Reference proteome</keyword>
<dbReference type="AlphaFoldDB" id="A0A5C2RPI0"/>
<sequence length="103" mass="11213">MQSANGAVHETKGLARDVPVELRGGIVIYLQMHVVDRAPYDVLLGRPFDVLVSCVSRCDSSGRQEIVVTCPNTKRSLTIPTYVRGEATTAPREVPSGFQASRN</sequence>
<evidence type="ECO:0000313" key="1">
    <source>
        <dbReference type="EMBL" id="RPD52357.1"/>
    </source>
</evidence>
<dbReference type="EMBL" id="ML122369">
    <property type="protein sequence ID" value="RPD52357.1"/>
    <property type="molecule type" value="Genomic_DNA"/>
</dbReference>
<reference evidence="1" key="1">
    <citation type="journal article" date="2018" name="Genome Biol. Evol.">
        <title>Genomics and development of Lentinus tigrinus, a white-rot wood-decaying mushroom with dimorphic fruiting bodies.</title>
        <authorList>
            <person name="Wu B."/>
            <person name="Xu Z."/>
            <person name="Knudson A."/>
            <person name="Carlson A."/>
            <person name="Chen N."/>
            <person name="Kovaka S."/>
            <person name="LaButti K."/>
            <person name="Lipzen A."/>
            <person name="Pennachio C."/>
            <person name="Riley R."/>
            <person name="Schakwitz W."/>
            <person name="Umezawa K."/>
            <person name="Ohm R.A."/>
            <person name="Grigoriev I.V."/>
            <person name="Nagy L.G."/>
            <person name="Gibbons J."/>
            <person name="Hibbett D."/>
        </authorList>
    </citation>
    <scope>NUCLEOTIDE SEQUENCE [LARGE SCALE GENOMIC DNA]</scope>
    <source>
        <strain evidence="1">ALCF2SS1-6</strain>
    </source>
</reference>
<evidence type="ECO:0000313" key="2">
    <source>
        <dbReference type="Proteomes" id="UP000313359"/>
    </source>
</evidence>
<protein>
    <submittedName>
        <fullName evidence="1">Uncharacterized protein</fullName>
    </submittedName>
</protein>
<dbReference type="STRING" id="1328759.A0A5C2RPI0"/>
<proteinExistence type="predicted"/>
<dbReference type="OrthoDB" id="2801388at2759"/>